<organism evidence="2 3">
    <name type="scientific">Dunaliella salina</name>
    <name type="common">Green alga</name>
    <name type="synonym">Protococcus salinus</name>
    <dbReference type="NCBI Taxonomy" id="3046"/>
    <lineage>
        <taxon>Eukaryota</taxon>
        <taxon>Viridiplantae</taxon>
        <taxon>Chlorophyta</taxon>
        <taxon>core chlorophytes</taxon>
        <taxon>Chlorophyceae</taxon>
        <taxon>CS clade</taxon>
        <taxon>Chlamydomonadales</taxon>
        <taxon>Dunaliellaceae</taxon>
        <taxon>Dunaliella</taxon>
    </lineage>
</organism>
<evidence type="ECO:0000313" key="3">
    <source>
        <dbReference type="Proteomes" id="UP000815325"/>
    </source>
</evidence>
<feature type="non-terminal residue" evidence="2">
    <location>
        <position position="555"/>
    </location>
</feature>
<name>A0ABQ7G2Q5_DUNSA</name>
<feature type="compositionally biased region" description="Low complexity" evidence="1">
    <location>
        <begin position="437"/>
        <end position="458"/>
    </location>
</feature>
<feature type="compositionally biased region" description="Low complexity" evidence="1">
    <location>
        <begin position="137"/>
        <end position="154"/>
    </location>
</feature>
<feature type="compositionally biased region" description="Polar residues" evidence="1">
    <location>
        <begin position="114"/>
        <end position="130"/>
    </location>
</feature>
<feature type="region of interest" description="Disordered" evidence="1">
    <location>
        <begin position="91"/>
        <end position="171"/>
    </location>
</feature>
<gene>
    <name evidence="2" type="ORF">DUNSADRAFT_16859</name>
</gene>
<evidence type="ECO:0000256" key="1">
    <source>
        <dbReference type="SAM" id="MobiDB-lite"/>
    </source>
</evidence>
<protein>
    <submittedName>
        <fullName evidence="2">Uncharacterized protein</fullName>
    </submittedName>
</protein>
<keyword evidence="3" id="KW-1185">Reference proteome</keyword>
<reference evidence="2" key="1">
    <citation type="submission" date="2017-08" db="EMBL/GenBank/DDBJ databases">
        <authorList>
            <person name="Polle J.E."/>
            <person name="Barry K."/>
            <person name="Cushman J."/>
            <person name="Schmutz J."/>
            <person name="Tran D."/>
            <person name="Hathwaick L.T."/>
            <person name="Yim W.C."/>
            <person name="Jenkins J."/>
            <person name="Mckie-Krisberg Z.M."/>
            <person name="Prochnik S."/>
            <person name="Lindquist E."/>
            <person name="Dockter R.B."/>
            <person name="Adam C."/>
            <person name="Molina H."/>
            <person name="Bunkerborg J."/>
            <person name="Jin E."/>
            <person name="Buchheim M."/>
            <person name="Magnuson J."/>
        </authorList>
    </citation>
    <scope>NUCLEOTIDE SEQUENCE</scope>
    <source>
        <strain evidence="2">CCAP 19/18</strain>
    </source>
</reference>
<sequence length="555" mass="57804">MEVQGSGVLANAKRIGQQELQNLDKAVWQAQSAASHTGGIGGSYTSSTAMTRSVPGEGRTEATSSHRPLLGASASSQTANNINLRKQMPAATPVSGAAPGQAAAPSTSAVDTPWTGTNTSLPAYPSQSMHQMPAKPSGRAAGAQAAEQSSGSNQLRPPVQPGVHQGAGVAHWPAQHASMPTANTGTAADMQAVPSPVQDGPLAHYPDFSVVDASKKWQRIQEWVARDSGVALKGGSEGQPPLPPPSVGTAADDAHSVDSTLLELELERTRTSVQAGKLNRAVNGPTRGPSPLMPVAAASSNGAVTKTLNAALPLNIKQSGRPEAAPDQLQQQHKQSDVHHSSVGPIPLHRRTAEDTPGTSIPPLQPTVHKPPFAAALQQHMQLQQQRPPRPPAPAHPQQQQQQQQQHPLVQQHHHRLHKGPLAGGTSAFASDHAKPGHSSSQSANGQQHQQRQQHTGSATTSKQLLHLLDLDKDPEEGSGETATPALPPHQPPTKPAPSNPHLQLYSKLLESSSNSSSGSNAGDGGMHRPAPVSHVSVPTASRSHGLSAAHELTE</sequence>
<dbReference type="EMBL" id="MU070233">
    <property type="protein sequence ID" value="KAF5828886.1"/>
    <property type="molecule type" value="Genomic_DNA"/>
</dbReference>
<evidence type="ECO:0000313" key="2">
    <source>
        <dbReference type="EMBL" id="KAF5828886.1"/>
    </source>
</evidence>
<feature type="compositionally biased region" description="Low complexity" evidence="1">
    <location>
        <begin position="512"/>
        <end position="521"/>
    </location>
</feature>
<proteinExistence type="predicted"/>
<feature type="compositionally biased region" description="Pro residues" evidence="1">
    <location>
        <begin position="486"/>
        <end position="499"/>
    </location>
</feature>
<accession>A0ABQ7G2Q5</accession>
<dbReference type="Proteomes" id="UP000815325">
    <property type="component" value="Unassembled WGS sequence"/>
</dbReference>
<feature type="compositionally biased region" description="Low complexity" evidence="1">
    <location>
        <begin position="374"/>
        <end position="387"/>
    </location>
</feature>
<feature type="compositionally biased region" description="Low complexity" evidence="1">
    <location>
        <begin position="396"/>
        <end position="411"/>
    </location>
</feature>
<comment type="caution">
    <text evidence="2">The sequence shown here is derived from an EMBL/GenBank/DDBJ whole genome shotgun (WGS) entry which is preliminary data.</text>
</comment>
<feature type="compositionally biased region" description="Low complexity" evidence="1">
    <location>
        <begin position="95"/>
        <end position="109"/>
    </location>
</feature>
<feature type="region of interest" description="Disordered" evidence="1">
    <location>
        <begin position="232"/>
        <end position="252"/>
    </location>
</feature>
<feature type="region of interest" description="Disordered" evidence="1">
    <location>
        <begin position="320"/>
        <end position="555"/>
    </location>
</feature>
<feature type="region of interest" description="Disordered" evidence="1">
    <location>
        <begin position="35"/>
        <end position="75"/>
    </location>
</feature>